<dbReference type="HAMAP" id="MF_00735">
    <property type="entry name" value="Methyltr_PrmA"/>
    <property type="match status" value="1"/>
</dbReference>
<dbReference type="GO" id="GO:0005737">
    <property type="term" value="C:cytoplasm"/>
    <property type="evidence" value="ECO:0007669"/>
    <property type="project" value="UniProtKB-SubCell"/>
</dbReference>
<keyword evidence="7" id="KW-0689">Ribosomal protein</keyword>
<dbReference type="NCBIfam" id="TIGR00406">
    <property type="entry name" value="prmA"/>
    <property type="match status" value="1"/>
</dbReference>
<feature type="binding site" evidence="6">
    <location>
        <position position="252"/>
    </location>
    <ligand>
        <name>S-adenosyl-L-methionine</name>
        <dbReference type="ChEBI" id="CHEBI:59789"/>
    </ligand>
</feature>
<evidence type="ECO:0000256" key="1">
    <source>
        <dbReference type="ARBA" id="ARBA00009741"/>
    </source>
</evidence>
<dbReference type="Proteomes" id="UP000184310">
    <property type="component" value="Unassembled WGS sequence"/>
</dbReference>
<dbReference type="GO" id="GO:0005840">
    <property type="term" value="C:ribosome"/>
    <property type="evidence" value="ECO:0007669"/>
    <property type="project" value="UniProtKB-KW"/>
</dbReference>
<feature type="binding site" evidence="6">
    <location>
        <position position="167"/>
    </location>
    <ligand>
        <name>S-adenosyl-L-methionine</name>
        <dbReference type="ChEBI" id="CHEBI:59789"/>
    </ligand>
</feature>
<protein>
    <recommendedName>
        <fullName evidence="6">Ribosomal protein L11 methyltransferase</fullName>
        <shortName evidence="6">L11 Mtase</shortName>
        <ecNumber evidence="6">2.1.1.-</ecNumber>
    </recommendedName>
</protein>
<dbReference type="Pfam" id="PF06325">
    <property type="entry name" value="PrmA"/>
    <property type="match status" value="1"/>
</dbReference>
<reference evidence="7 8" key="1">
    <citation type="submission" date="2016-11" db="EMBL/GenBank/DDBJ databases">
        <authorList>
            <person name="Jaros S."/>
            <person name="Januszkiewicz K."/>
            <person name="Wedrychowicz H."/>
        </authorList>
    </citation>
    <scope>NUCLEOTIDE SEQUENCE [LARGE SCALE GENOMIC DNA]</scope>
    <source>
        <strain evidence="7 8">DSM 21758</strain>
    </source>
</reference>
<evidence type="ECO:0000313" key="8">
    <source>
        <dbReference type="Proteomes" id="UP000184310"/>
    </source>
</evidence>
<comment type="catalytic activity">
    <reaction evidence="6">
        <text>L-lysyl-[protein] + 3 S-adenosyl-L-methionine = N(6),N(6),N(6)-trimethyl-L-lysyl-[protein] + 3 S-adenosyl-L-homocysteine + 3 H(+)</text>
        <dbReference type="Rhea" id="RHEA:54192"/>
        <dbReference type="Rhea" id="RHEA-COMP:9752"/>
        <dbReference type="Rhea" id="RHEA-COMP:13826"/>
        <dbReference type="ChEBI" id="CHEBI:15378"/>
        <dbReference type="ChEBI" id="CHEBI:29969"/>
        <dbReference type="ChEBI" id="CHEBI:57856"/>
        <dbReference type="ChEBI" id="CHEBI:59789"/>
        <dbReference type="ChEBI" id="CHEBI:61961"/>
    </reaction>
</comment>
<dbReference type="AlphaFoldDB" id="A0A1M6AN35"/>
<evidence type="ECO:0000256" key="4">
    <source>
        <dbReference type="ARBA" id="ARBA00022679"/>
    </source>
</evidence>
<evidence type="ECO:0000256" key="2">
    <source>
        <dbReference type="ARBA" id="ARBA00022490"/>
    </source>
</evidence>
<evidence type="ECO:0000256" key="6">
    <source>
        <dbReference type="HAMAP-Rule" id="MF_00735"/>
    </source>
</evidence>
<gene>
    <name evidence="6" type="primary">prmA</name>
    <name evidence="7" type="ORF">SAMN02745163_00130</name>
</gene>
<comment type="subcellular location">
    <subcellularLocation>
        <location evidence="6">Cytoplasm</location>
    </subcellularLocation>
</comment>
<keyword evidence="5 6" id="KW-0949">S-adenosyl-L-methionine</keyword>
<sequence>MSNMQGTWVEIRVITKSEALEPISGIFYGLDCKGVAIEDPEDILGREQGPLTWDFADINILEHKGKAAVVKGYFSEEDNIEEIVAFVKEKVQEIKDLGIDVGEGLVEAEKMFEEDWANNWKKYYKPVKVGERIVVKPIWEEYEVKNDELVLELDPGMAFGTGTHETTRMCIQALEKFVEADSTVFDVGCGSGILAIAAAKLGSKKSIGVDLDPVAVDSAKENVGFNNLDNIEILYGNLVEVIDGKADIVVANIIAEVICILIDDVKRVLKENGMFITSGIIHDRVTMVTEKLQASGFEVVEINKDGEWNCIVAKLK</sequence>
<dbReference type="SUPFAM" id="SSF53335">
    <property type="entry name" value="S-adenosyl-L-methionine-dependent methyltransferases"/>
    <property type="match status" value="1"/>
</dbReference>
<evidence type="ECO:0000256" key="3">
    <source>
        <dbReference type="ARBA" id="ARBA00022603"/>
    </source>
</evidence>
<dbReference type="InterPro" id="IPR050078">
    <property type="entry name" value="Ribosomal_L11_MeTrfase_PrmA"/>
</dbReference>
<dbReference type="CDD" id="cd02440">
    <property type="entry name" value="AdoMet_MTases"/>
    <property type="match status" value="1"/>
</dbReference>
<dbReference type="PIRSF" id="PIRSF000401">
    <property type="entry name" value="RPL11_MTase"/>
    <property type="match status" value="1"/>
</dbReference>
<keyword evidence="3 6" id="KW-0489">Methyltransferase</keyword>
<dbReference type="InterPro" id="IPR029063">
    <property type="entry name" value="SAM-dependent_MTases_sf"/>
</dbReference>
<keyword evidence="4 6" id="KW-0808">Transferase</keyword>
<evidence type="ECO:0000256" key="5">
    <source>
        <dbReference type="ARBA" id="ARBA00022691"/>
    </source>
</evidence>
<dbReference type="GO" id="GO:0016279">
    <property type="term" value="F:protein-lysine N-methyltransferase activity"/>
    <property type="evidence" value="ECO:0007669"/>
    <property type="project" value="RHEA"/>
</dbReference>
<keyword evidence="8" id="KW-1185">Reference proteome</keyword>
<organism evidence="7 8">
    <name type="scientific">Clostridium cavendishii DSM 21758</name>
    <dbReference type="NCBI Taxonomy" id="1121302"/>
    <lineage>
        <taxon>Bacteria</taxon>
        <taxon>Bacillati</taxon>
        <taxon>Bacillota</taxon>
        <taxon>Clostridia</taxon>
        <taxon>Eubacteriales</taxon>
        <taxon>Clostridiaceae</taxon>
        <taxon>Clostridium</taxon>
    </lineage>
</organism>
<name>A0A1M6AN35_9CLOT</name>
<keyword evidence="7" id="KW-0687">Ribonucleoprotein</keyword>
<dbReference type="EMBL" id="FQZB01000003">
    <property type="protein sequence ID" value="SHI37882.1"/>
    <property type="molecule type" value="Genomic_DNA"/>
</dbReference>
<dbReference type="PANTHER" id="PTHR43648">
    <property type="entry name" value="ELECTRON TRANSFER FLAVOPROTEIN BETA SUBUNIT LYSINE METHYLTRANSFERASE"/>
    <property type="match status" value="1"/>
</dbReference>
<keyword evidence="2 6" id="KW-0963">Cytoplasm</keyword>
<accession>A0A1M6AN35</accession>
<evidence type="ECO:0000313" key="7">
    <source>
        <dbReference type="EMBL" id="SHI37882.1"/>
    </source>
</evidence>
<dbReference type="STRING" id="1121302.SAMN02745163_00130"/>
<feature type="binding site" evidence="6">
    <location>
        <position position="188"/>
    </location>
    <ligand>
        <name>S-adenosyl-L-methionine</name>
        <dbReference type="ChEBI" id="CHEBI:59789"/>
    </ligand>
</feature>
<dbReference type="GO" id="GO:0032259">
    <property type="term" value="P:methylation"/>
    <property type="evidence" value="ECO:0007669"/>
    <property type="project" value="UniProtKB-KW"/>
</dbReference>
<feature type="binding site" evidence="6">
    <location>
        <position position="210"/>
    </location>
    <ligand>
        <name>S-adenosyl-L-methionine</name>
        <dbReference type="ChEBI" id="CHEBI:59789"/>
    </ligand>
</feature>
<proteinExistence type="inferred from homology"/>
<dbReference type="Gene3D" id="3.40.50.150">
    <property type="entry name" value="Vaccinia Virus protein VP39"/>
    <property type="match status" value="1"/>
</dbReference>
<comment type="similarity">
    <text evidence="1 6">Belongs to the methyltransferase superfamily. PrmA family.</text>
</comment>
<dbReference type="InterPro" id="IPR004498">
    <property type="entry name" value="Ribosomal_PrmA_MeTrfase"/>
</dbReference>
<dbReference type="EC" id="2.1.1.-" evidence="6"/>
<comment type="function">
    <text evidence="6">Methylates ribosomal protein L11.</text>
</comment>
<dbReference type="PANTHER" id="PTHR43648:SF1">
    <property type="entry name" value="ELECTRON TRANSFER FLAVOPROTEIN BETA SUBUNIT LYSINE METHYLTRANSFERASE"/>
    <property type="match status" value="1"/>
</dbReference>